<dbReference type="RefSeq" id="WP_025087969.1">
    <property type="nucleotide sequence ID" value="NZ_AZFT01000033.1"/>
</dbReference>
<dbReference type="PATRIC" id="fig|1423724.4.peg.78"/>
<evidence type="ECO:0000313" key="2">
    <source>
        <dbReference type="EMBL" id="KRL85681.1"/>
    </source>
</evidence>
<proteinExistence type="predicted"/>
<dbReference type="Pfam" id="PF02589">
    <property type="entry name" value="LUD_dom"/>
    <property type="match status" value="1"/>
</dbReference>
<dbReference type="Gene3D" id="3.40.50.10420">
    <property type="entry name" value="NagB/RpiA/CoA transferase-like"/>
    <property type="match status" value="1"/>
</dbReference>
<dbReference type="OrthoDB" id="9794157at2"/>
<evidence type="ECO:0000313" key="3">
    <source>
        <dbReference type="Proteomes" id="UP000051324"/>
    </source>
</evidence>
<dbReference type="EMBL" id="AZFT01000033">
    <property type="protein sequence ID" value="KRL85681.1"/>
    <property type="molecule type" value="Genomic_DNA"/>
</dbReference>
<dbReference type="SUPFAM" id="SSF100950">
    <property type="entry name" value="NagB/RpiA/CoA transferase-like"/>
    <property type="match status" value="1"/>
</dbReference>
<dbReference type="PANTHER" id="PTHR43682">
    <property type="entry name" value="LACTATE UTILIZATION PROTEIN C"/>
    <property type="match status" value="1"/>
</dbReference>
<dbReference type="STRING" id="1423724.FC32_GL000077"/>
<feature type="domain" description="LUD" evidence="1">
    <location>
        <begin position="58"/>
        <end position="240"/>
    </location>
</feature>
<evidence type="ECO:0000259" key="1">
    <source>
        <dbReference type="Pfam" id="PF02589"/>
    </source>
</evidence>
<sequence length="243" mass="27446">MAEVLKANDPKNREDFLDAIAKKANRPRHELKNDPLKLLNDLPETTLADKTPAELLDLAKKNSELIHVDFKTVKADQLAANLTKFIEEKEIKSLMLPSFAADKWADFEILDWKDELELEHLYFWDEANGRDNLINADKSDAAIGFADYLLAESGTITAATVKEQGRGFHFLPTHYLAIVPQSKILPRMRQAIDRYDEALKQDKLKTSNINFISGPSNSGDIEMVLIVGVHGPLDMTYVVIEDR</sequence>
<comment type="caution">
    <text evidence="2">The sequence shown here is derived from an EMBL/GenBank/DDBJ whole genome shotgun (WGS) entry which is preliminary data.</text>
</comment>
<reference evidence="2 3" key="1">
    <citation type="journal article" date="2015" name="Genome Announc.">
        <title>Expanding the biotechnology potential of lactobacilli through comparative genomics of 213 strains and associated genera.</title>
        <authorList>
            <person name="Sun Z."/>
            <person name="Harris H.M."/>
            <person name="McCann A."/>
            <person name="Guo C."/>
            <person name="Argimon S."/>
            <person name="Zhang W."/>
            <person name="Yang X."/>
            <person name="Jeffery I.B."/>
            <person name="Cooney J.C."/>
            <person name="Kagawa T.F."/>
            <person name="Liu W."/>
            <person name="Song Y."/>
            <person name="Salvetti E."/>
            <person name="Wrobel A."/>
            <person name="Rasinkangas P."/>
            <person name="Parkhill J."/>
            <person name="Rea M.C."/>
            <person name="O'Sullivan O."/>
            <person name="Ritari J."/>
            <person name="Douillard F.P."/>
            <person name="Paul Ross R."/>
            <person name="Yang R."/>
            <person name="Briner A.E."/>
            <person name="Felis G.E."/>
            <person name="de Vos W.M."/>
            <person name="Barrangou R."/>
            <person name="Klaenhammer T.R."/>
            <person name="Caufield P.W."/>
            <person name="Cui Y."/>
            <person name="Zhang H."/>
            <person name="O'Toole P.W."/>
        </authorList>
    </citation>
    <scope>NUCLEOTIDE SEQUENCE [LARGE SCALE GENOMIC DNA]</scope>
    <source>
        <strain evidence="2 3">DSM 16634</strain>
    </source>
</reference>
<protein>
    <recommendedName>
        <fullName evidence="1">LUD domain-containing protein</fullName>
    </recommendedName>
</protein>
<dbReference type="Proteomes" id="UP000051324">
    <property type="component" value="Unassembled WGS sequence"/>
</dbReference>
<dbReference type="InterPro" id="IPR024185">
    <property type="entry name" value="FTHF_cligase-like_sf"/>
</dbReference>
<organism evidence="2 3">
    <name type="scientific">Ligilactobacillus apodemi DSM 16634 = JCM 16172</name>
    <dbReference type="NCBI Taxonomy" id="1423724"/>
    <lineage>
        <taxon>Bacteria</taxon>
        <taxon>Bacillati</taxon>
        <taxon>Bacillota</taxon>
        <taxon>Bacilli</taxon>
        <taxon>Lactobacillales</taxon>
        <taxon>Lactobacillaceae</taxon>
        <taxon>Ligilactobacillus</taxon>
    </lineage>
</organism>
<gene>
    <name evidence="2" type="ORF">FC32_GL000077</name>
</gene>
<dbReference type="InterPro" id="IPR003741">
    <property type="entry name" value="LUD_dom"/>
</dbReference>
<dbReference type="PANTHER" id="PTHR43682:SF1">
    <property type="entry name" value="LACTATE UTILIZATION PROTEIN C"/>
    <property type="match status" value="1"/>
</dbReference>
<accession>A0A0R1TWS0</accession>
<name>A0A0R1TWS0_9LACO</name>
<dbReference type="InterPro" id="IPR037171">
    <property type="entry name" value="NagB/RpiA_transferase-like"/>
</dbReference>
<keyword evidence="3" id="KW-1185">Reference proteome</keyword>
<dbReference type="AlphaFoldDB" id="A0A0R1TWS0"/>
<dbReference type="eggNOG" id="COG1556">
    <property type="taxonomic scope" value="Bacteria"/>
</dbReference>